<dbReference type="Pfam" id="PF13332">
    <property type="entry name" value="Fil_haemagg_2"/>
    <property type="match status" value="1"/>
</dbReference>
<name>A0A8K0XZ66_9ENTR</name>
<protein>
    <submittedName>
        <fullName evidence="2">Hemagglutinin repeat-containing protein</fullName>
    </submittedName>
</protein>
<evidence type="ECO:0000256" key="1">
    <source>
        <dbReference type="ARBA" id="ARBA00022656"/>
    </source>
</evidence>
<reference evidence="2" key="1">
    <citation type="submission" date="2021-01" db="EMBL/GenBank/DDBJ databases">
        <title>Intestinitalea alba gen. nov., sp. nov., a novel genus of the family Enterobacteriaceae, isolated from the gut of the plastic-eating mealworm Tenebrio molitor L.</title>
        <authorList>
            <person name="Yang Y."/>
        </authorList>
    </citation>
    <scope>NUCLEOTIDE SEQUENCE</scope>
    <source>
        <strain evidence="2">BIT-L3</strain>
    </source>
</reference>
<dbReference type="RefSeq" id="WP_238715434.1">
    <property type="nucleotide sequence ID" value="NZ_JAEPBH010000117.1"/>
</dbReference>
<dbReference type="AlphaFoldDB" id="A0A8K0XZ66"/>
<feature type="non-terminal residue" evidence="2">
    <location>
        <position position="1"/>
    </location>
</feature>
<organism evidence="2 3">
    <name type="scientific">Tenebrionibacter intestinalis</name>
    <dbReference type="NCBI Taxonomy" id="2799638"/>
    <lineage>
        <taxon>Bacteria</taxon>
        <taxon>Pseudomonadati</taxon>
        <taxon>Pseudomonadota</taxon>
        <taxon>Gammaproteobacteria</taxon>
        <taxon>Enterobacterales</taxon>
        <taxon>Enterobacteriaceae</taxon>
        <taxon>Tenebrionibacter/Tenebrionicola group</taxon>
        <taxon>Tenebrionibacter</taxon>
    </lineage>
</organism>
<proteinExistence type="predicted"/>
<accession>A0A8K0XZ66</accession>
<dbReference type="Proteomes" id="UP000659047">
    <property type="component" value="Unassembled WGS sequence"/>
</dbReference>
<sequence length="502" mass="50176">LKALYGVKAAQDMWVAGSGAASVAGGAAGGDMNAVRVELNIGSSKSTSTSELKQNEVRGSTLTAGGNVNMVATGQSGTSGDLHITGSGITGNNVTLVAQNDLLLDAASNNREQKSANNSSGWAAGVHVSVGKETGIGVQASGYQSKGGDDGKTTEYVNTRVNARDELSMSSGRDTVIAGAQALGDKITADVGRDLLVSSLQDTDDYTSWQKNVSGGASFTFGSMSGSASLSISNSKTKSEYASVGEQSGLFAGDKGFDITVGRHTQLDGAVIASTATADKNALDTGTLGWRDINNSAEYSSDSKGIIGGYAGDKNGSGGGAIPIIGIGAHDDASGTTHSAIADGTITVRDKENQQQDVASLSRDTDNANGHIDKIFDKEKVQEQQELAGLFGQMANQAAGDVGAAMGWGEYSAEKAAIHGVIGALQASLGGGNALAGGVAGLSSEAFGKMVMDYLGSHTSLGESEKGAIVQWAAAVSGAAVGGVIAGTNGAQSGAAASVDSV</sequence>
<dbReference type="InterPro" id="IPR025157">
    <property type="entry name" value="Hemagglutinin_rpt"/>
</dbReference>
<feature type="non-terminal residue" evidence="2">
    <location>
        <position position="502"/>
    </location>
</feature>
<dbReference type="EMBL" id="JAEPBH010000117">
    <property type="protein sequence ID" value="MBK4717137.1"/>
    <property type="molecule type" value="Genomic_DNA"/>
</dbReference>
<evidence type="ECO:0000313" key="2">
    <source>
        <dbReference type="EMBL" id="MBK4717137.1"/>
    </source>
</evidence>
<dbReference type="GO" id="GO:0003824">
    <property type="term" value="F:catalytic activity"/>
    <property type="evidence" value="ECO:0007669"/>
    <property type="project" value="UniProtKB-ARBA"/>
</dbReference>
<keyword evidence="3" id="KW-1185">Reference proteome</keyword>
<dbReference type="GO" id="GO:0090729">
    <property type="term" value="F:toxin activity"/>
    <property type="evidence" value="ECO:0007669"/>
    <property type="project" value="UniProtKB-KW"/>
</dbReference>
<gene>
    <name evidence="2" type="ORF">JJB97_17875</name>
</gene>
<comment type="caution">
    <text evidence="2">The sequence shown here is derived from an EMBL/GenBank/DDBJ whole genome shotgun (WGS) entry which is preliminary data.</text>
</comment>
<keyword evidence="1" id="KW-0800">Toxin</keyword>
<evidence type="ECO:0000313" key="3">
    <source>
        <dbReference type="Proteomes" id="UP000659047"/>
    </source>
</evidence>